<dbReference type="PANTHER" id="PTHR35205">
    <property type="entry name" value="NB-ARC AND TPR DOMAIN PROTEIN"/>
    <property type="match status" value="1"/>
</dbReference>
<evidence type="ECO:0000313" key="1">
    <source>
        <dbReference type="EMBL" id="KMP09093.1"/>
    </source>
</evidence>
<gene>
    <name evidence="1" type="ORF">CIRG_08774</name>
</gene>
<dbReference type="Gene3D" id="3.40.50.300">
    <property type="entry name" value="P-loop containing nucleotide triphosphate hydrolases"/>
    <property type="match status" value="1"/>
</dbReference>
<dbReference type="STRING" id="404692.A0A0J6YQ66"/>
<dbReference type="EMBL" id="DS028098">
    <property type="protein sequence ID" value="KMP09093.1"/>
    <property type="molecule type" value="Genomic_DNA"/>
</dbReference>
<organism evidence="1 2">
    <name type="scientific">Coccidioides immitis RMSCC 2394</name>
    <dbReference type="NCBI Taxonomy" id="404692"/>
    <lineage>
        <taxon>Eukaryota</taxon>
        <taxon>Fungi</taxon>
        <taxon>Dikarya</taxon>
        <taxon>Ascomycota</taxon>
        <taxon>Pezizomycotina</taxon>
        <taxon>Eurotiomycetes</taxon>
        <taxon>Eurotiomycetidae</taxon>
        <taxon>Onygenales</taxon>
        <taxon>Onygenaceae</taxon>
        <taxon>Coccidioides</taxon>
    </lineage>
</organism>
<dbReference type="PANTHER" id="PTHR35205:SF1">
    <property type="entry name" value="ZU5 DOMAIN-CONTAINING PROTEIN"/>
    <property type="match status" value="1"/>
</dbReference>
<evidence type="ECO:0000313" key="2">
    <source>
        <dbReference type="Proteomes" id="UP000054565"/>
    </source>
</evidence>
<dbReference type="AlphaFoldDB" id="A0A0J6YQ66"/>
<dbReference type="Proteomes" id="UP000054565">
    <property type="component" value="Unassembled WGS sequence"/>
</dbReference>
<name>A0A0J6YQ66_COCIT</name>
<dbReference type="InterPro" id="IPR027417">
    <property type="entry name" value="P-loop_NTPase"/>
</dbReference>
<accession>A0A0J6YQ66</accession>
<proteinExistence type="predicted"/>
<protein>
    <submittedName>
        <fullName evidence="1">TPR repeat:NB-ARC</fullName>
    </submittedName>
</protein>
<sequence>MANQNHSLLAIHGLNGDPIKTWTHKETGVMWLKDLLPEAIPNIRIMTFGYNASFRSFTAQQDLRSTPHNGTNLAIMGKLLANIVSACSPVKTPRALIRTLQKDSQVLLDITGDFNKRRKKVHIIVGQQSAILNVPHEVTIPQYSDHRNIARFKSSQDRSFRPMVSRLREFAEGLPLEGTKQTASSPEPTHLAIPFDLHIQPCPSFRGRDDVFSLLKTYFHGDQQHAQRRRTFAICGLGIGLLAEAYLGGSGKTQIALHYVLRSLSKYKTGIAFVNATSQASLEAGFGRLHDLLKLGEPNDKVGSVRRWLARPRNSHWLLVFDNADNLESVRIQRCFPAVNWGHIIITTRDQGAIGSITEEGHVLRPLMTEDAIQLLLDKSGIRQPTQGDTEDARVIAEFLGSLPLALVQAGTFIRSRHRSLREYCRLYMTRRNELLRFTSHPGDAEMPVLTAWEINFKQVERESPEAFHLLLLFSFLEPWSIPEMLLQRGSSPQKRWGTNGEVEEIRAEEEGVDVNLTKFIQDDFEFDTAMEKLLSFSLISCGRGTVPYNAYRHQRRAGGDGKHFCWFVTHFHGVDTLNLWSPIEVRGLTDYTETDQLAGLYSLI</sequence>
<reference evidence="2" key="1">
    <citation type="journal article" date="2010" name="Genome Res.">
        <title>Population genomic sequencing of Coccidioides fungi reveals recent hybridization and transposon control.</title>
        <authorList>
            <person name="Neafsey D.E."/>
            <person name="Barker B.M."/>
            <person name="Sharpton T.J."/>
            <person name="Stajich J.E."/>
            <person name="Park D.J."/>
            <person name="Whiston E."/>
            <person name="Hung C.-Y."/>
            <person name="McMahan C."/>
            <person name="White J."/>
            <person name="Sykes S."/>
            <person name="Heiman D."/>
            <person name="Young S."/>
            <person name="Zeng Q."/>
            <person name="Abouelleil A."/>
            <person name="Aftuck L."/>
            <person name="Bessette D."/>
            <person name="Brown A."/>
            <person name="FitzGerald M."/>
            <person name="Lui A."/>
            <person name="Macdonald J.P."/>
            <person name="Priest M."/>
            <person name="Orbach M.J."/>
            <person name="Galgiani J.N."/>
            <person name="Kirkland T.N."/>
            <person name="Cole G.T."/>
            <person name="Birren B.W."/>
            <person name="Henn M.R."/>
            <person name="Taylor J.W."/>
            <person name="Rounsley S.D."/>
        </authorList>
    </citation>
    <scope>NUCLEOTIDE SEQUENCE [LARGE SCALE GENOMIC DNA]</scope>
    <source>
        <strain evidence="2">RMSCC 2394</strain>
    </source>
</reference>
<dbReference type="SUPFAM" id="SSF52540">
    <property type="entry name" value="P-loop containing nucleoside triphosphate hydrolases"/>
    <property type="match status" value="1"/>
</dbReference>